<accession>A8A8D5</accession>
<evidence type="ECO:0000313" key="2">
    <source>
        <dbReference type="Proteomes" id="UP000000262"/>
    </source>
</evidence>
<gene>
    <name evidence="1" type="ordered locus">Igni_0003</name>
</gene>
<dbReference type="Proteomes" id="UP000000262">
    <property type="component" value="Chromosome"/>
</dbReference>
<evidence type="ECO:0000313" key="1">
    <source>
        <dbReference type="EMBL" id="ABU81187.1"/>
    </source>
</evidence>
<protein>
    <submittedName>
        <fullName evidence="1">Uncharacterized protein</fullName>
    </submittedName>
</protein>
<keyword evidence="2" id="KW-1185">Reference proteome</keyword>
<dbReference type="STRING" id="453591.Igni_0003"/>
<dbReference type="AlphaFoldDB" id="A8A8D5"/>
<dbReference type="eggNOG" id="arCOG06084">
    <property type="taxonomic scope" value="Archaea"/>
</dbReference>
<dbReference type="OrthoDB" id="14819at2157"/>
<sequence length="140" mass="16082">MPFFIKFKEYSLKLDVSGNALIVADSIVLDARSVTLPKDSEVRYSEPTVKTRAFYAFYARLPTLTRPPAVDMVANDRRVYRGFEIRAVDLDVQQYLTVVTPGSFLYDYVIITPNKMGIYMNSKREGYLEETSKSKILYLV</sequence>
<dbReference type="HOGENOM" id="CLU_130780_0_0_2"/>
<dbReference type="GeneID" id="5562057"/>
<dbReference type="KEGG" id="iho:Igni_0003"/>
<dbReference type="RefSeq" id="WP_011998039.1">
    <property type="nucleotide sequence ID" value="NC_009776.1"/>
</dbReference>
<dbReference type="EMBL" id="CP000816">
    <property type="protein sequence ID" value="ABU81187.1"/>
    <property type="molecule type" value="Genomic_DNA"/>
</dbReference>
<reference evidence="1 2" key="1">
    <citation type="journal article" date="2008" name="Genome Biol.">
        <title>A genomic analysis of the archaeal system Ignicoccus hospitalis-Nanoarchaeum equitans.</title>
        <authorList>
            <person name="Podar M."/>
            <person name="Anderson I."/>
            <person name="Makarova K.S."/>
            <person name="Elkins J.G."/>
            <person name="Ivanova N."/>
            <person name="Wall M.A."/>
            <person name="Lykidis A."/>
            <person name="Mavromatis K."/>
            <person name="Sun H."/>
            <person name="Hudson M.E."/>
            <person name="Chen W."/>
            <person name="Deciu C."/>
            <person name="Hutchison D."/>
            <person name="Eads J.R."/>
            <person name="Anderson A."/>
            <person name="Fernandes F."/>
            <person name="Szeto E."/>
            <person name="Lapidus A."/>
            <person name="Kyrpides N.C."/>
            <person name="Saier M.H.Jr."/>
            <person name="Richardson P.M."/>
            <person name="Rachel R."/>
            <person name="Huber H."/>
            <person name="Eisen J.A."/>
            <person name="Koonin E.V."/>
            <person name="Keller M."/>
            <person name="Stetter K.O."/>
        </authorList>
    </citation>
    <scope>NUCLEOTIDE SEQUENCE [LARGE SCALE GENOMIC DNA]</scope>
    <source>
        <strain evidence="2">KIN4/I / DSM 18386 / JCM 14125</strain>
    </source>
</reference>
<name>A8A8D5_IGNH4</name>
<organism evidence="1 2">
    <name type="scientific">Ignicoccus hospitalis (strain KIN4/I / DSM 18386 / JCM 14125)</name>
    <dbReference type="NCBI Taxonomy" id="453591"/>
    <lineage>
        <taxon>Archaea</taxon>
        <taxon>Thermoproteota</taxon>
        <taxon>Thermoprotei</taxon>
        <taxon>Desulfurococcales</taxon>
        <taxon>Desulfurococcaceae</taxon>
        <taxon>Ignicoccus</taxon>
    </lineage>
</organism>
<proteinExistence type="predicted"/>